<protein>
    <submittedName>
        <fullName evidence="3">Pathogenesis-related protein 1A</fullName>
    </submittedName>
</protein>
<sequence>MDAIHSVAHAHATKLARDIALWGDAYLKHNTELAKKNWGENLYSTESDFDGRPPATVVRKGIESWHIENLRYEYYGHKNANILDPITGHFTALVWRASRRMGLGIVKFRNKTTERTHYVVVCYYDPAGNVRRLYHQNVIRENEYRDKPAKLPSAYNPHPSKMGNFNDDNGYYQPLEEE</sequence>
<dbReference type="Pfam" id="PF00188">
    <property type="entry name" value="CAP"/>
    <property type="match status" value="1"/>
</dbReference>
<dbReference type="InterPro" id="IPR035940">
    <property type="entry name" value="CAP_sf"/>
</dbReference>
<dbReference type="EMBL" id="HBUF01175584">
    <property type="protein sequence ID" value="CAG6653924.1"/>
    <property type="molecule type" value="Transcribed_RNA"/>
</dbReference>
<evidence type="ECO:0000313" key="3">
    <source>
        <dbReference type="EMBL" id="CAG6653923.1"/>
    </source>
</evidence>
<accession>A0A8D8WBB3</accession>
<dbReference type="InterPro" id="IPR014044">
    <property type="entry name" value="CAP_dom"/>
</dbReference>
<evidence type="ECO:0000259" key="2">
    <source>
        <dbReference type="SMART" id="SM00198"/>
    </source>
</evidence>
<organism evidence="3">
    <name type="scientific">Cacopsylla melanoneura</name>
    <dbReference type="NCBI Taxonomy" id="428564"/>
    <lineage>
        <taxon>Eukaryota</taxon>
        <taxon>Metazoa</taxon>
        <taxon>Ecdysozoa</taxon>
        <taxon>Arthropoda</taxon>
        <taxon>Hexapoda</taxon>
        <taxon>Insecta</taxon>
        <taxon>Pterygota</taxon>
        <taxon>Neoptera</taxon>
        <taxon>Paraneoptera</taxon>
        <taxon>Hemiptera</taxon>
        <taxon>Sternorrhyncha</taxon>
        <taxon>Psylloidea</taxon>
        <taxon>Psyllidae</taxon>
        <taxon>Psyllinae</taxon>
        <taxon>Cacopsylla</taxon>
    </lineage>
</organism>
<feature type="domain" description="SCP" evidence="2">
    <location>
        <begin position="2"/>
        <end position="132"/>
    </location>
</feature>
<dbReference type="Gene3D" id="3.40.33.10">
    <property type="entry name" value="CAP"/>
    <property type="match status" value="1"/>
</dbReference>
<proteinExistence type="predicted"/>
<reference evidence="3" key="1">
    <citation type="submission" date="2021-05" db="EMBL/GenBank/DDBJ databases">
        <authorList>
            <person name="Alioto T."/>
            <person name="Alioto T."/>
            <person name="Gomez Garrido J."/>
        </authorList>
    </citation>
    <scope>NUCLEOTIDE SEQUENCE</scope>
</reference>
<dbReference type="EMBL" id="HBUF01175583">
    <property type="protein sequence ID" value="CAG6653923.1"/>
    <property type="molecule type" value="Transcribed_RNA"/>
</dbReference>
<name>A0A8D8WBB3_9HEMI</name>
<dbReference type="PANTHER" id="PTHR10334">
    <property type="entry name" value="CYSTEINE-RICH SECRETORY PROTEIN-RELATED"/>
    <property type="match status" value="1"/>
</dbReference>
<dbReference type="PRINTS" id="PR00837">
    <property type="entry name" value="V5TPXLIKE"/>
</dbReference>
<dbReference type="GO" id="GO:0005576">
    <property type="term" value="C:extracellular region"/>
    <property type="evidence" value="ECO:0007669"/>
    <property type="project" value="UniProtKB-SubCell"/>
</dbReference>
<dbReference type="InterPro" id="IPR001283">
    <property type="entry name" value="CRISP-related"/>
</dbReference>
<dbReference type="AlphaFoldDB" id="A0A8D8WBB3"/>
<dbReference type="EMBL" id="HBUF01175585">
    <property type="protein sequence ID" value="CAG6653925.1"/>
    <property type="molecule type" value="Transcribed_RNA"/>
</dbReference>
<feature type="region of interest" description="Disordered" evidence="1">
    <location>
        <begin position="148"/>
        <end position="178"/>
    </location>
</feature>
<dbReference type="SUPFAM" id="SSF55797">
    <property type="entry name" value="PR-1-like"/>
    <property type="match status" value="1"/>
</dbReference>
<evidence type="ECO:0000256" key="1">
    <source>
        <dbReference type="SAM" id="MobiDB-lite"/>
    </source>
</evidence>
<dbReference type="InterPro" id="IPR018244">
    <property type="entry name" value="Allrgn_V5/Tpx1_CS"/>
</dbReference>
<dbReference type="SMART" id="SM00198">
    <property type="entry name" value="SCP"/>
    <property type="match status" value="1"/>
</dbReference>
<dbReference type="PROSITE" id="PS01009">
    <property type="entry name" value="CRISP_1"/>
    <property type="match status" value="1"/>
</dbReference>